<evidence type="ECO:0000256" key="8">
    <source>
        <dbReference type="SAM" id="Phobius"/>
    </source>
</evidence>
<dbReference type="InterPro" id="IPR011642">
    <property type="entry name" value="Gate_dom"/>
</dbReference>
<proteinExistence type="inferred from homology"/>
<dbReference type="PROSITE" id="PS51673">
    <property type="entry name" value="SUZ"/>
    <property type="match status" value="1"/>
</dbReference>
<gene>
    <name evidence="10" type="ORF">E3P99_02483</name>
</gene>
<feature type="compositionally biased region" description="Polar residues" evidence="7">
    <location>
        <begin position="942"/>
        <end position="955"/>
    </location>
</feature>
<dbReference type="InterPro" id="IPR008276">
    <property type="entry name" value="C_nuclsd_transpt"/>
</dbReference>
<keyword evidence="5 8" id="KW-1133">Transmembrane helix</keyword>
<dbReference type="Gene3D" id="3.30.1370.50">
    <property type="entry name" value="R3H-like domain"/>
    <property type="match status" value="1"/>
</dbReference>
<dbReference type="InterPro" id="IPR002668">
    <property type="entry name" value="CNT_N_dom"/>
</dbReference>
<dbReference type="EMBL" id="SPNW01000035">
    <property type="protein sequence ID" value="TIA88662.1"/>
    <property type="molecule type" value="Genomic_DNA"/>
</dbReference>
<name>A0A4T0FJY8_9BASI</name>
<feature type="transmembrane region" description="Helical" evidence="8">
    <location>
        <begin position="101"/>
        <end position="120"/>
    </location>
</feature>
<keyword evidence="6 8" id="KW-0472">Membrane</keyword>
<comment type="similarity">
    <text evidence="2">Belongs to the concentrative nucleoside transporter (CNT) (TC 2.A.41) family.</text>
</comment>
<dbReference type="OrthoDB" id="6075923at2759"/>
<dbReference type="InterPro" id="IPR036867">
    <property type="entry name" value="R3H_dom_sf"/>
</dbReference>
<reference evidence="10 11" key="1">
    <citation type="submission" date="2019-03" db="EMBL/GenBank/DDBJ databases">
        <title>Sequencing 23 genomes of Wallemia ichthyophaga.</title>
        <authorList>
            <person name="Gostincar C."/>
        </authorList>
    </citation>
    <scope>NUCLEOTIDE SEQUENCE [LARGE SCALE GENOMIC DNA]</scope>
    <source>
        <strain evidence="10 11">EXF-5753</strain>
    </source>
</reference>
<feature type="transmembrane region" description="Helical" evidence="8">
    <location>
        <begin position="425"/>
        <end position="447"/>
    </location>
</feature>
<evidence type="ECO:0000256" key="6">
    <source>
        <dbReference type="ARBA" id="ARBA00023136"/>
    </source>
</evidence>
<dbReference type="Pfam" id="PF07670">
    <property type="entry name" value="Gate"/>
    <property type="match status" value="1"/>
</dbReference>
<comment type="caution">
    <text evidence="10">The sequence shown here is derived from an EMBL/GenBank/DDBJ whole genome shotgun (WGS) entry which is preliminary data.</text>
</comment>
<sequence length="1128" mass="122753">MTTENQVDSHTVLPAYHVPSTESTSQDGKKNEEGEMNVVYKEASDSEGHEPSSFEGKAAAIKTKIESFFSWRYMRAPVLIFTACLIFGWWMSGLFVTRDRWIVQTVWAWFLIGIIFFRFVPSSKFGRPIGKYWSAYISAPFFKIPRPARLTLGWALTLGLIFGGAFGFPENEESRYRDRVVSIFGIFVFQLCLFISSKHHSKVQWHIICLGQFCQQAIGMFVLKTEAGYDLFNWIITLAKDFLTQSQTATAFFLSQEIVDMHFFLLTTLPAVMFFIAFVQLMYFLGVIQWFLKKFAWFFQKVFTISGCEAISVTATPFVGQAESACLIKPYVKDMTDAEMHALLTAGFSTVSGSTMLTYITLGVNPVNIVTSAIMSIPSAISISNMRMPEVETPLFANKLVVDRGELEYKEKGNWILAFSNGARLGIYVAGLILTNILCVLALLYAFDGLLTWIGRSFSIHEPTPLTLELILKYVFYPISWCMGVPSPDLLKVSNLLGTKVISNEFVAYQLYQKMQDPTSAQFDPFTTRGAIIAEFALCSFGNIASVGIQIGVMSALAPTKKKAVSSLVISALCCGIISTCQTAAIADCFLVPTFMSSLDPDGINLDDERVAILGEELFTALHSSKERLYILKQNELLTKFMKTEDRTIDLSTGNSYQKLILIKLAMYFNLVYSTEPSKLGVFLVKSTESAIPEKSLTDLVPSSDNNQKTNVKIMTRATPSPGAASSKSPSNANTTPHTPQEEDKGGAADKYDKSGKSLEEREQAYLEARSRIFMTDSHSTTPSTSTDIDKSDGHVEEDAVEDEPFGPDDIPRDLSRLPGYQNRGGGGGVGAASGMAGVAGDYGQYAMPYMVPNAQSHIQAQAQVQAQAQAQLQAQAQAQAAIAASSAALSAQSAPHSQFWNPWMTPNVFMPPNPALLASANAGNSDGAPLYNTGPFGFPSATSTPQYRPGSMNNYMYGGSGGSGGGGGGSGSGSGVRPGSQRPPRMARPPMRPPAFQQTQTQSQTHQRPARPMQMPYMDGLSINDGGYGGRSGLTPPPPSSLSSQSNAQPKNVNSSGMFTLDPQLVQAQKGRGGVGVNEAASADETSSNHSSSYTNGSNNNNGSRRSTRRRRGTAQSAQTQSHDDGH</sequence>
<feature type="region of interest" description="Disordered" evidence="7">
    <location>
        <begin position="772"/>
        <end position="814"/>
    </location>
</feature>
<feature type="transmembrane region" description="Helical" evidence="8">
    <location>
        <begin position="532"/>
        <end position="553"/>
    </location>
</feature>
<feature type="region of interest" description="Disordered" evidence="7">
    <location>
        <begin position="718"/>
        <end position="759"/>
    </location>
</feature>
<organism evidence="10 11">
    <name type="scientific">Wallemia hederae</name>
    <dbReference type="NCBI Taxonomy" id="1540922"/>
    <lineage>
        <taxon>Eukaryota</taxon>
        <taxon>Fungi</taxon>
        <taxon>Dikarya</taxon>
        <taxon>Basidiomycota</taxon>
        <taxon>Wallemiomycotina</taxon>
        <taxon>Wallemiomycetes</taxon>
        <taxon>Wallemiales</taxon>
        <taxon>Wallemiaceae</taxon>
        <taxon>Wallemia</taxon>
    </lineage>
</organism>
<keyword evidence="4 8" id="KW-0812">Transmembrane</keyword>
<dbReference type="Pfam" id="PF01773">
    <property type="entry name" value="Nucleos_tra2_N"/>
    <property type="match status" value="1"/>
</dbReference>
<dbReference type="PANTHER" id="PTHR10590">
    <property type="entry name" value="SODIUM/NUCLEOSIDE COTRANSPORTER"/>
    <property type="match status" value="1"/>
</dbReference>
<dbReference type="Pfam" id="PF12752">
    <property type="entry name" value="SUZ"/>
    <property type="match status" value="1"/>
</dbReference>
<keyword evidence="11" id="KW-1185">Reference proteome</keyword>
<evidence type="ECO:0000259" key="9">
    <source>
        <dbReference type="PROSITE" id="PS51673"/>
    </source>
</evidence>
<evidence type="ECO:0000313" key="10">
    <source>
        <dbReference type="EMBL" id="TIA88662.1"/>
    </source>
</evidence>
<dbReference type="GO" id="GO:0015293">
    <property type="term" value="F:symporter activity"/>
    <property type="evidence" value="ECO:0007669"/>
    <property type="project" value="TreeGrafter"/>
</dbReference>
<protein>
    <recommendedName>
        <fullName evidence="9">SUZ domain-containing protein</fullName>
    </recommendedName>
</protein>
<feature type="compositionally biased region" description="Basic and acidic residues" evidence="7">
    <location>
        <begin position="788"/>
        <end position="798"/>
    </location>
</feature>
<feature type="transmembrane region" description="Helical" evidence="8">
    <location>
        <begin position="180"/>
        <end position="196"/>
    </location>
</feature>
<evidence type="ECO:0000256" key="3">
    <source>
        <dbReference type="ARBA" id="ARBA00022475"/>
    </source>
</evidence>
<feature type="domain" description="SUZ" evidence="9">
    <location>
        <begin position="691"/>
        <end position="778"/>
    </location>
</feature>
<feature type="region of interest" description="Disordered" evidence="7">
    <location>
        <begin position="1"/>
        <end position="54"/>
    </location>
</feature>
<feature type="compositionally biased region" description="Basic and acidic residues" evidence="7">
    <location>
        <begin position="42"/>
        <end position="52"/>
    </location>
</feature>
<dbReference type="GO" id="GO:0005337">
    <property type="term" value="F:nucleoside transmembrane transporter activity"/>
    <property type="evidence" value="ECO:0007669"/>
    <property type="project" value="InterPro"/>
</dbReference>
<feature type="transmembrane region" description="Helical" evidence="8">
    <location>
        <begin position="565"/>
        <end position="587"/>
    </location>
</feature>
<dbReference type="GO" id="GO:0003676">
    <property type="term" value="F:nucleic acid binding"/>
    <property type="evidence" value="ECO:0007669"/>
    <property type="project" value="InterPro"/>
</dbReference>
<evidence type="ECO:0000256" key="2">
    <source>
        <dbReference type="ARBA" id="ARBA00009033"/>
    </source>
</evidence>
<evidence type="ECO:0000313" key="11">
    <source>
        <dbReference type="Proteomes" id="UP000310189"/>
    </source>
</evidence>
<dbReference type="PANTHER" id="PTHR10590:SF4">
    <property type="entry name" value="SOLUTE CARRIER FAMILY 28 MEMBER 3"/>
    <property type="match status" value="1"/>
</dbReference>
<feature type="transmembrane region" description="Helical" evidence="8">
    <location>
        <begin position="263"/>
        <end position="292"/>
    </location>
</feature>
<evidence type="ECO:0000256" key="4">
    <source>
        <dbReference type="ARBA" id="ARBA00022692"/>
    </source>
</evidence>
<feature type="compositionally biased region" description="Low complexity" evidence="7">
    <location>
        <begin position="1087"/>
        <end position="1106"/>
    </location>
</feature>
<keyword evidence="3" id="KW-1003">Cell membrane</keyword>
<feature type="transmembrane region" description="Helical" evidence="8">
    <location>
        <begin position="76"/>
        <end position="95"/>
    </location>
</feature>
<feature type="compositionally biased region" description="Low complexity" evidence="7">
    <location>
        <begin position="995"/>
        <end position="1008"/>
    </location>
</feature>
<evidence type="ECO:0000256" key="1">
    <source>
        <dbReference type="ARBA" id="ARBA00004651"/>
    </source>
</evidence>
<feature type="compositionally biased region" description="Low complexity" evidence="7">
    <location>
        <begin position="1042"/>
        <end position="1051"/>
    </location>
</feature>
<dbReference type="Proteomes" id="UP000310189">
    <property type="component" value="Unassembled WGS sequence"/>
</dbReference>
<feature type="compositionally biased region" description="Basic and acidic residues" evidence="7">
    <location>
        <begin position="740"/>
        <end position="759"/>
    </location>
</feature>
<feature type="compositionally biased region" description="Low complexity" evidence="7">
    <location>
        <begin position="776"/>
        <end position="787"/>
    </location>
</feature>
<dbReference type="GO" id="GO:0005886">
    <property type="term" value="C:plasma membrane"/>
    <property type="evidence" value="ECO:0007669"/>
    <property type="project" value="UniProtKB-SubCell"/>
</dbReference>
<feature type="compositionally biased region" description="Gly residues" evidence="7">
    <location>
        <begin position="959"/>
        <end position="977"/>
    </location>
</feature>
<comment type="subcellular location">
    <subcellularLocation>
        <location evidence="1">Cell membrane</location>
        <topology evidence="1">Multi-pass membrane protein</topology>
    </subcellularLocation>
</comment>
<dbReference type="InterPro" id="IPR024771">
    <property type="entry name" value="SUZ"/>
</dbReference>
<dbReference type="SUPFAM" id="SSF82708">
    <property type="entry name" value="R3H domain"/>
    <property type="match status" value="1"/>
</dbReference>
<accession>A0A4T0FJY8</accession>
<dbReference type="AlphaFoldDB" id="A0A4T0FJY8"/>
<evidence type="ECO:0000256" key="7">
    <source>
        <dbReference type="SAM" id="MobiDB-lite"/>
    </source>
</evidence>
<dbReference type="InterPro" id="IPR011657">
    <property type="entry name" value="CNT_C_dom"/>
</dbReference>
<evidence type="ECO:0000256" key="5">
    <source>
        <dbReference type="ARBA" id="ARBA00022989"/>
    </source>
</evidence>
<feature type="region of interest" description="Disordered" evidence="7">
    <location>
        <begin position="942"/>
        <end position="1128"/>
    </location>
</feature>
<feature type="compositionally biased region" description="Low complexity" evidence="7">
    <location>
        <begin position="718"/>
        <end position="737"/>
    </location>
</feature>
<dbReference type="Pfam" id="PF07662">
    <property type="entry name" value="Nucleos_tra2_C"/>
    <property type="match status" value="1"/>
</dbReference>
<feature type="transmembrane region" description="Helical" evidence="8">
    <location>
        <begin position="150"/>
        <end position="168"/>
    </location>
</feature>